<dbReference type="GO" id="GO:0016787">
    <property type="term" value="F:hydrolase activity"/>
    <property type="evidence" value="ECO:0007669"/>
    <property type="project" value="UniProtKB-KW"/>
</dbReference>
<proteinExistence type="predicted"/>
<gene>
    <name evidence="2" type="primary">estB</name>
    <name evidence="2" type="ORF">PSET11_00349</name>
</gene>
<dbReference type="Gene3D" id="3.40.710.10">
    <property type="entry name" value="DD-peptidase/beta-lactamase superfamily"/>
    <property type="match status" value="1"/>
</dbReference>
<sequence length="384" mass="41885">MTGNRRLSLSRMDELKNVVDHDVSSGHYFGASIKIAHAGELLFDHAAGFADEAKTSPITQDSVFSIFSCTKAFINVLILRAVELGRFALTTRMSEIIPEFSGAPRDRATIFHFLTHTTGIPGMWEVRPGMYQDNLDEMVAAVCEAAAGNSEPGDRCDYSPMVNHVLLGEVLRRTDPARRSINEILEADLFGPLGMKDSGLGIRPHMKDRHVIPDMRGTVPVKALSRTTPGDNGLYEAEANEATWVGAASTSGDLLRFAEMLRRGGELDGNRIISPRMIALARQNWTGDLPNEIYKAVALRAGYTPPPAYLGLGFSLRGSAMVRHQFGTLTTAETFGNYGAGSTLYWIDPELDLVFVALTAGLLNQAANIERFQRLSDIAVGALQ</sequence>
<dbReference type="EMBL" id="UXAU01000009">
    <property type="protein sequence ID" value="VDC18503.1"/>
    <property type="molecule type" value="Genomic_DNA"/>
</dbReference>
<evidence type="ECO:0000313" key="3">
    <source>
        <dbReference type="Proteomes" id="UP000280861"/>
    </source>
</evidence>
<keyword evidence="3" id="KW-1185">Reference proteome</keyword>
<feature type="domain" description="Beta-lactamase-related" evidence="1">
    <location>
        <begin position="16"/>
        <end position="365"/>
    </location>
</feature>
<protein>
    <submittedName>
        <fullName evidence="2">Esterase EstB</fullName>
        <ecNumber evidence="2">3.1.1.-</ecNumber>
    </submittedName>
</protein>
<dbReference type="Proteomes" id="UP000280861">
    <property type="component" value="Unassembled WGS sequence"/>
</dbReference>
<dbReference type="InterPro" id="IPR012338">
    <property type="entry name" value="Beta-lactam/transpept-like"/>
</dbReference>
<dbReference type="RefSeq" id="WP_124090102.1">
    <property type="nucleotide sequence ID" value="NZ_JBHTHK010000001.1"/>
</dbReference>
<keyword evidence="2" id="KW-0378">Hydrolase</keyword>
<evidence type="ECO:0000313" key="2">
    <source>
        <dbReference type="EMBL" id="VDC18503.1"/>
    </source>
</evidence>
<reference evidence="2 3" key="1">
    <citation type="submission" date="2018-11" db="EMBL/GenBank/DDBJ databases">
        <authorList>
            <person name="Criscuolo A."/>
        </authorList>
    </citation>
    <scope>NUCLEOTIDE SEQUENCE [LARGE SCALE GENOMIC DNA]</scope>
    <source>
        <strain evidence="2">AT11b</strain>
    </source>
</reference>
<dbReference type="EC" id="3.1.1.-" evidence="2"/>
<dbReference type="SUPFAM" id="SSF56601">
    <property type="entry name" value="beta-lactamase/transpeptidase-like"/>
    <property type="match status" value="1"/>
</dbReference>
<dbReference type="InterPro" id="IPR050789">
    <property type="entry name" value="Diverse_Enzym_Activities"/>
</dbReference>
<dbReference type="AlphaFoldDB" id="A0A3P5WRB7"/>
<organism evidence="2 3">
    <name type="scientific">Arthrobacter ulcerisalmonis</name>
    <dbReference type="NCBI Taxonomy" id="2483813"/>
    <lineage>
        <taxon>Bacteria</taxon>
        <taxon>Bacillati</taxon>
        <taxon>Actinomycetota</taxon>
        <taxon>Actinomycetes</taxon>
        <taxon>Micrococcales</taxon>
        <taxon>Micrococcaceae</taxon>
        <taxon>Arthrobacter</taxon>
    </lineage>
</organism>
<dbReference type="PANTHER" id="PTHR43283">
    <property type="entry name" value="BETA-LACTAMASE-RELATED"/>
    <property type="match status" value="1"/>
</dbReference>
<accession>A0A3P5WRB7</accession>
<evidence type="ECO:0000259" key="1">
    <source>
        <dbReference type="Pfam" id="PF00144"/>
    </source>
</evidence>
<dbReference type="Pfam" id="PF00144">
    <property type="entry name" value="Beta-lactamase"/>
    <property type="match status" value="1"/>
</dbReference>
<dbReference type="InterPro" id="IPR001466">
    <property type="entry name" value="Beta-lactam-related"/>
</dbReference>
<name>A0A3P5WRB7_9MICC</name>